<dbReference type="AlphaFoldDB" id="R0KSC7"/>
<dbReference type="Proteomes" id="UP000296049">
    <property type="component" value="Unassembled WGS sequence"/>
</dbReference>
<keyword evidence="3" id="KW-1185">Reference proteome</keyword>
<accession>R0KSC7</accession>
<gene>
    <name evidence="2" type="ORF">Anapl_17307</name>
</gene>
<evidence type="ECO:0000313" key="2">
    <source>
        <dbReference type="EMBL" id="EOA96173.1"/>
    </source>
</evidence>
<reference evidence="3" key="1">
    <citation type="journal article" date="2013" name="Nat. Genet.">
        <title>The duck genome and transcriptome provide insight into an avian influenza virus reservoir species.</title>
        <authorList>
            <person name="Huang Y."/>
            <person name="Li Y."/>
            <person name="Burt D.W."/>
            <person name="Chen H."/>
            <person name="Zhang Y."/>
            <person name="Qian W."/>
            <person name="Kim H."/>
            <person name="Gan S."/>
            <person name="Zhao Y."/>
            <person name="Li J."/>
            <person name="Yi K."/>
            <person name="Feng H."/>
            <person name="Zhu P."/>
            <person name="Li B."/>
            <person name="Liu Q."/>
            <person name="Fairley S."/>
            <person name="Magor K.E."/>
            <person name="Du Z."/>
            <person name="Hu X."/>
            <person name="Goodman L."/>
            <person name="Tafer H."/>
            <person name="Vignal A."/>
            <person name="Lee T."/>
            <person name="Kim K.W."/>
            <person name="Sheng Z."/>
            <person name="An Y."/>
            <person name="Searle S."/>
            <person name="Herrero J."/>
            <person name="Groenen M.A."/>
            <person name="Crooijmans R.P."/>
            <person name="Faraut T."/>
            <person name="Cai Q."/>
            <person name="Webster R.G."/>
            <person name="Aldridge J.R."/>
            <person name="Warren W.C."/>
            <person name="Bartschat S."/>
            <person name="Kehr S."/>
            <person name="Marz M."/>
            <person name="Stadler P.F."/>
            <person name="Smith J."/>
            <person name="Kraus R.H."/>
            <person name="Zhao Y."/>
            <person name="Ren L."/>
            <person name="Fei J."/>
            <person name="Morisson M."/>
            <person name="Kaiser P."/>
            <person name="Griffin D.K."/>
            <person name="Rao M."/>
            <person name="Pitel F."/>
            <person name="Wang J."/>
            <person name="Li N."/>
        </authorList>
    </citation>
    <scope>NUCLEOTIDE SEQUENCE [LARGE SCALE GENOMIC DNA]</scope>
</reference>
<feature type="region of interest" description="Disordered" evidence="1">
    <location>
        <begin position="1"/>
        <end position="33"/>
    </location>
</feature>
<dbReference type="EMBL" id="KB744065">
    <property type="protein sequence ID" value="EOA96173.1"/>
    <property type="molecule type" value="Genomic_DNA"/>
</dbReference>
<proteinExistence type="predicted"/>
<evidence type="ECO:0000313" key="3">
    <source>
        <dbReference type="Proteomes" id="UP000296049"/>
    </source>
</evidence>
<protein>
    <submittedName>
        <fullName evidence="2">Uncharacterized protein</fullName>
    </submittedName>
</protein>
<sequence>MISVSLMSPVAAESPDELDHQKGPGNLANREENIPRRHLCPVSSTFISEQTRSMPLSEAMGCLDQGVHMKSPLAHELGAQAVREDKVTSSLVIKCWFSQLETERYSSLFLMSDSRGRDQYVAALIRFQKHSCFDVDCHKVSDPLKKLRSSVNAELPECTQAIHWLKAMLSDAEQIQKYNGSAVRFAQTCLRCRGSTAYLRHCSTASTSKKRYAAAKIRNCFQMDDAEVF</sequence>
<evidence type="ECO:0000256" key="1">
    <source>
        <dbReference type="SAM" id="MobiDB-lite"/>
    </source>
</evidence>
<name>R0KSC7_ANAPL</name>
<organism evidence="2 3">
    <name type="scientific">Anas platyrhynchos</name>
    <name type="common">Mallard</name>
    <name type="synonym">Anas boschas</name>
    <dbReference type="NCBI Taxonomy" id="8839"/>
    <lineage>
        <taxon>Eukaryota</taxon>
        <taxon>Metazoa</taxon>
        <taxon>Chordata</taxon>
        <taxon>Craniata</taxon>
        <taxon>Vertebrata</taxon>
        <taxon>Euteleostomi</taxon>
        <taxon>Archelosauria</taxon>
        <taxon>Archosauria</taxon>
        <taxon>Dinosauria</taxon>
        <taxon>Saurischia</taxon>
        <taxon>Theropoda</taxon>
        <taxon>Coelurosauria</taxon>
        <taxon>Aves</taxon>
        <taxon>Neognathae</taxon>
        <taxon>Galloanserae</taxon>
        <taxon>Anseriformes</taxon>
        <taxon>Anatidae</taxon>
        <taxon>Anatinae</taxon>
        <taxon>Anas</taxon>
    </lineage>
</organism>